<name>J5R1W4_TRIAS</name>
<dbReference type="PANTHER" id="PTHR22761:SF96">
    <property type="entry name" value="BCDNA.GH08385"/>
    <property type="match status" value="1"/>
</dbReference>
<dbReference type="RefSeq" id="XP_014181570.1">
    <property type="nucleotide sequence ID" value="XM_014326095.1"/>
</dbReference>
<sequence>MPPLSFLRDSPVPDPSPERLAALYAFTRAQATSNPDGYASNVAWWGQVLAAGLQEGTLGDADGSGSAASSRAGSAFKPDLASASSKGPRDTLVLTVDDGLLSRVTQDGRRPKGLGGVVESLASERSLMRLAAYNALTSGVEQGPGLARRALGAGLGLIGGLVWGKGAPAPEETCWKTAQGRWVHVGNVKVSSRPTYEAAATSFAAHLAANPPLHHSDCLFSRATFLETFATTAPEAPLTKRDVDVLLLYLQRDVGSVQIDGDVASPLGLGEGPITEADRGTLSVKSTLAAVEAQIEDIESQSAKTMDKVRSSLKAGQKAGAAAYLKSKKGLDDVLSKRIATGEQLRSVLRSIDDAKSNAEIMSAYELSTSSLASALADPRLSPDRIANTTDALADVLADSKEISDAIEIGGAQARQAAGAPEFDEDELAAELDVLVLEEKTAQKERAEREAREAVARKEAEGKAAAARKVAEEKQKVEEKEKKEREERERAARVAAAQQAIKSSEKVAEKTEGSKMTEEKERAERERLEKESQRLPAE</sequence>
<evidence type="ECO:0000313" key="3">
    <source>
        <dbReference type="Proteomes" id="UP000002748"/>
    </source>
</evidence>
<dbReference type="EMBL" id="ALBS01000115">
    <property type="protein sequence ID" value="EJT50288.1"/>
    <property type="molecule type" value="Genomic_DNA"/>
</dbReference>
<evidence type="ECO:0000313" key="2">
    <source>
        <dbReference type="EMBL" id="EJT50288.1"/>
    </source>
</evidence>
<gene>
    <name evidence="2" type="ORF">A1Q1_00446</name>
</gene>
<proteinExistence type="predicted"/>
<dbReference type="OrthoDB" id="10250120at2759"/>
<comment type="caution">
    <text evidence="2">The sequence shown here is derived from an EMBL/GenBank/DDBJ whole genome shotgun (WGS) entry which is preliminary data.</text>
</comment>
<dbReference type="GO" id="GO:0009898">
    <property type="term" value="C:cytoplasmic side of plasma membrane"/>
    <property type="evidence" value="ECO:0007669"/>
    <property type="project" value="TreeGrafter"/>
</dbReference>
<feature type="region of interest" description="Disordered" evidence="1">
    <location>
        <begin position="444"/>
        <end position="538"/>
    </location>
</feature>
<organism evidence="2 3">
    <name type="scientific">Trichosporon asahii var. asahii (strain ATCC 90039 / CBS 2479 / JCM 2466 / KCTC 7840 / NBRC 103889/ NCYC 2677 / UAMH 7654)</name>
    <name type="common">Yeast</name>
    <dbReference type="NCBI Taxonomy" id="1186058"/>
    <lineage>
        <taxon>Eukaryota</taxon>
        <taxon>Fungi</taxon>
        <taxon>Dikarya</taxon>
        <taxon>Basidiomycota</taxon>
        <taxon>Agaricomycotina</taxon>
        <taxon>Tremellomycetes</taxon>
        <taxon>Trichosporonales</taxon>
        <taxon>Trichosporonaceae</taxon>
        <taxon>Trichosporon</taxon>
    </lineage>
</organism>
<dbReference type="Pfam" id="PF03357">
    <property type="entry name" value="Snf7"/>
    <property type="match status" value="1"/>
</dbReference>
<dbReference type="Gene3D" id="6.10.140.1230">
    <property type="match status" value="1"/>
</dbReference>
<feature type="region of interest" description="Disordered" evidence="1">
    <location>
        <begin position="60"/>
        <end position="87"/>
    </location>
</feature>
<dbReference type="GO" id="GO:0000815">
    <property type="term" value="C:ESCRT III complex"/>
    <property type="evidence" value="ECO:0007669"/>
    <property type="project" value="TreeGrafter"/>
</dbReference>
<dbReference type="VEuPathDB" id="FungiDB:A1Q1_00446"/>
<feature type="compositionally biased region" description="Basic and acidic residues" evidence="1">
    <location>
        <begin position="444"/>
        <end position="462"/>
    </location>
</feature>
<reference evidence="2 3" key="1">
    <citation type="journal article" date="2012" name="Eukaryot. Cell">
        <title>Draft genome sequence of CBS 2479, the standard type strain of Trichosporon asahii.</title>
        <authorList>
            <person name="Yang R.Y."/>
            <person name="Li H.T."/>
            <person name="Zhu H."/>
            <person name="Zhou G.P."/>
            <person name="Wang M."/>
            <person name="Wang L."/>
        </authorList>
    </citation>
    <scope>NUCLEOTIDE SEQUENCE [LARGE SCALE GENOMIC DNA]</scope>
    <source>
        <strain evidence="3">ATCC 90039 / CBS 2479 / JCM 2466 / KCTC 7840 / NCYC 2677 / UAMH 7654</strain>
    </source>
</reference>
<dbReference type="GO" id="GO:0005771">
    <property type="term" value="C:multivesicular body"/>
    <property type="evidence" value="ECO:0007669"/>
    <property type="project" value="TreeGrafter"/>
</dbReference>
<dbReference type="KEGG" id="tasa:A1Q1_00446"/>
<feature type="compositionally biased region" description="Basic and acidic residues" evidence="1">
    <location>
        <begin position="503"/>
        <end position="538"/>
    </location>
</feature>
<dbReference type="GeneID" id="25983960"/>
<feature type="compositionally biased region" description="Low complexity" evidence="1">
    <location>
        <begin position="60"/>
        <end position="75"/>
    </location>
</feature>
<dbReference type="AlphaFoldDB" id="J5R1W4"/>
<protein>
    <submittedName>
        <fullName evidence="2">Uncharacterized protein</fullName>
    </submittedName>
</protein>
<dbReference type="GO" id="GO:0032511">
    <property type="term" value="P:late endosome to vacuole transport via multivesicular body sorting pathway"/>
    <property type="evidence" value="ECO:0007669"/>
    <property type="project" value="TreeGrafter"/>
</dbReference>
<evidence type="ECO:0000256" key="1">
    <source>
        <dbReference type="SAM" id="MobiDB-lite"/>
    </source>
</evidence>
<dbReference type="Proteomes" id="UP000002748">
    <property type="component" value="Unassembled WGS sequence"/>
</dbReference>
<feature type="compositionally biased region" description="Basic and acidic residues" evidence="1">
    <location>
        <begin position="469"/>
        <end position="492"/>
    </location>
</feature>
<dbReference type="InterPro" id="IPR005024">
    <property type="entry name" value="Snf7_fam"/>
</dbReference>
<dbReference type="PANTHER" id="PTHR22761">
    <property type="entry name" value="CHARGED MULTIVESICULAR BODY PROTEIN"/>
    <property type="match status" value="1"/>
</dbReference>
<dbReference type="HOGENOM" id="CLU_021165_1_0_1"/>
<accession>J5R1W4</accession>
<dbReference type="GO" id="GO:0006900">
    <property type="term" value="P:vesicle budding from membrane"/>
    <property type="evidence" value="ECO:0007669"/>
    <property type="project" value="TreeGrafter"/>
</dbReference>